<dbReference type="GeneID" id="95591483"/>
<organism evidence="3 4">
    <name type="scientific">Streptomyces nojiriensis</name>
    <dbReference type="NCBI Taxonomy" id="66374"/>
    <lineage>
        <taxon>Bacteria</taxon>
        <taxon>Bacillati</taxon>
        <taxon>Actinomycetota</taxon>
        <taxon>Actinomycetes</taxon>
        <taxon>Kitasatosporales</taxon>
        <taxon>Streptomycetaceae</taxon>
        <taxon>Streptomyces</taxon>
    </lineage>
</organism>
<reference evidence="4" key="1">
    <citation type="submission" date="2023-07" db="EMBL/GenBank/DDBJ databases">
        <title>Whole genome shotgun sequence of Streptomyces nojiriensis NBRC 13794.</title>
        <authorList>
            <person name="Komaki H."/>
            <person name="Tamura T."/>
        </authorList>
    </citation>
    <scope>NUCLEOTIDE SEQUENCE [LARGE SCALE GENOMIC DNA]</scope>
    <source>
        <strain evidence="4">NBRC 13794</strain>
    </source>
</reference>
<keyword evidence="2" id="KW-0408">Iron</keyword>
<dbReference type="RefSeq" id="WP_189738469.1">
    <property type="nucleotide sequence ID" value="NZ_BMRL01000006.1"/>
</dbReference>
<dbReference type="Proteomes" id="UP000613974">
    <property type="component" value="Unassembled WGS sequence"/>
</dbReference>
<dbReference type="EMBL" id="BNEC01000005">
    <property type="protein sequence ID" value="GHI73241.1"/>
    <property type="molecule type" value="Genomic_DNA"/>
</dbReference>
<dbReference type="InterPro" id="IPR001128">
    <property type="entry name" value="Cyt_P450"/>
</dbReference>
<dbReference type="InterPro" id="IPR017972">
    <property type="entry name" value="Cyt_P450_CS"/>
</dbReference>
<keyword evidence="4" id="KW-1185">Reference proteome</keyword>
<evidence type="ECO:0000256" key="1">
    <source>
        <dbReference type="ARBA" id="ARBA00010617"/>
    </source>
</evidence>
<dbReference type="InterPro" id="IPR036396">
    <property type="entry name" value="Cyt_P450_sf"/>
</dbReference>
<dbReference type="Gene3D" id="1.10.630.10">
    <property type="entry name" value="Cytochrome P450"/>
    <property type="match status" value="1"/>
</dbReference>
<keyword evidence="2" id="KW-0503">Monooxygenase</keyword>
<dbReference type="PANTHER" id="PTHR46696">
    <property type="entry name" value="P450, PUTATIVE (EUROFUNG)-RELATED"/>
    <property type="match status" value="1"/>
</dbReference>
<dbReference type="SUPFAM" id="SSF48264">
    <property type="entry name" value="Cytochrome P450"/>
    <property type="match status" value="1"/>
</dbReference>
<comment type="caution">
    <text evidence="3">The sequence shown here is derived from an EMBL/GenBank/DDBJ whole genome shotgun (WGS) entry which is preliminary data.</text>
</comment>
<comment type="similarity">
    <text evidence="1 2">Belongs to the cytochrome P450 family.</text>
</comment>
<dbReference type="InterPro" id="IPR002397">
    <property type="entry name" value="Cyt_P450_B"/>
</dbReference>
<dbReference type="PRINTS" id="PR00359">
    <property type="entry name" value="BP450"/>
</dbReference>
<keyword evidence="2" id="KW-0479">Metal-binding</keyword>
<dbReference type="PANTHER" id="PTHR46696:SF1">
    <property type="entry name" value="CYTOCHROME P450 YJIB-RELATED"/>
    <property type="match status" value="1"/>
</dbReference>
<evidence type="ECO:0000256" key="2">
    <source>
        <dbReference type="RuleBase" id="RU000461"/>
    </source>
</evidence>
<sequence>MVIDHVGQDPQDEVAARFAGKIDRSKVVQQTAEGVWLVLGHPEAVQLLRDRTVSSMTRKPGPGIWEQVSSRFFMFKDAQQHMRLRRMVGDCFTPARLAELKAGIRQATRDRLDRLDEVASAGGRQSDIMETVAYPVASDAICRLLGVSPVEGAFLGEWAVSLSRHTSDEQFNRSADEILAFFQEQLSAHREAPGGSGLLPIMAERAAAAGIDDDELLATCILLLVAGFETSANFFGNMLLSLLWRRDRFERLVADEALVAPAIEELLRLHSPAHVVMRRTTGDTVVGDTVIPAEAQVAVLLGLCNRDPRVFDDPDAYRLDRASNPHLSFSQGPHYCVGASLARVELEAMLRAVLDRLPLLSLRTEQPLRWSGRFLGRGLDRLEVLAS</sequence>
<proteinExistence type="inferred from homology"/>
<evidence type="ECO:0000313" key="3">
    <source>
        <dbReference type="EMBL" id="GHI73241.1"/>
    </source>
</evidence>
<evidence type="ECO:0000313" key="4">
    <source>
        <dbReference type="Proteomes" id="UP000613974"/>
    </source>
</evidence>
<dbReference type="Pfam" id="PF00067">
    <property type="entry name" value="p450"/>
    <property type="match status" value="1"/>
</dbReference>
<name>A0ABQ3SYL9_9ACTN</name>
<keyword evidence="2" id="KW-0349">Heme</keyword>
<dbReference type="PROSITE" id="PS00086">
    <property type="entry name" value="CYTOCHROME_P450"/>
    <property type="match status" value="1"/>
</dbReference>
<accession>A0ABQ3SYL9</accession>
<dbReference type="PRINTS" id="PR00385">
    <property type="entry name" value="P450"/>
</dbReference>
<gene>
    <name evidence="3" type="ORF">Snoj_71590</name>
</gene>
<keyword evidence="2" id="KW-0560">Oxidoreductase</keyword>
<protein>
    <submittedName>
        <fullName evidence="3">Cytochrome P450</fullName>
    </submittedName>
</protein>